<dbReference type="EMBL" id="FPIY01000006">
    <property type="protein sequence ID" value="SFW65763.1"/>
    <property type="molecule type" value="Genomic_DNA"/>
</dbReference>
<accession>A0A1K1R1N6</accession>
<gene>
    <name evidence="2" type="ORF">SAMN05660313_03175</name>
</gene>
<dbReference type="Proteomes" id="UP000183257">
    <property type="component" value="Unassembled WGS sequence"/>
</dbReference>
<evidence type="ECO:0000313" key="2">
    <source>
        <dbReference type="EMBL" id="SFW65763.1"/>
    </source>
</evidence>
<keyword evidence="1" id="KW-0812">Transmembrane</keyword>
<sequence>MQPENQDKDNIKYLLLKTAIIGGVILFYLAQWFGPGLIQNYKQNKEFQNIHYGGDQSDLDASVERYNKAIMAIKRYTDSIINKDDCLYVYTNDTREITATIRPNLNYDVFNEYGFSRPVIRRNNDITAELNKFLNNRDSLGYKIILNTEKDRFFIKNVVNTGTETEYITFSTYFYNTKEKEHLTQLIKDKKNYISVLKSKENKIRELDSLQKAKIIFSETELHNQKIESNLKLIMGPRIKLKDTTHLFYFTTYNKPISKGQLNGKVNSFASLFLKEQDTTNCFIKKINIIKPTYDATE</sequence>
<keyword evidence="3" id="KW-1185">Reference proteome</keyword>
<proteinExistence type="predicted"/>
<dbReference type="STRING" id="76595.SAMN05660313_03175"/>
<protein>
    <submittedName>
        <fullName evidence="2">Uncharacterized protein</fullName>
    </submittedName>
</protein>
<reference evidence="3" key="1">
    <citation type="submission" date="2016-11" db="EMBL/GenBank/DDBJ databases">
        <authorList>
            <person name="Varghese N."/>
            <person name="Submissions S."/>
        </authorList>
    </citation>
    <scope>NUCLEOTIDE SEQUENCE [LARGE SCALE GENOMIC DNA]</scope>
    <source>
        <strain evidence="3">DSM 24786</strain>
    </source>
</reference>
<dbReference type="RefSeq" id="WP_072304793.1">
    <property type="nucleotide sequence ID" value="NZ_FPIY01000006.1"/>
</dbReference>
<keyword evidence="1" id="KW-1133">Transmembrane helix</keyword>
<keyword evidence="1" id="KW-0472">Membrane</keyword>
<feature type="transmembrane region" description="Helical" evidence="1">
    <location>
        <begin position="12"/>
        <end position="33"/>
    </location>
</feature>
<evidence type="ECO:0000256" key="1">
    <source>
        <dbReference type="SAM" id="Phobius"/>
    </source>
</evidence>
<dbReference type="OrthoDB" id="1410164at2"/>
<evidence type="ECO:0000313" key="3">
    <source>
        <dbReference type="Proteomes" id="UP000183257"/>
    </source>
</evidence>
<name>A0A1K1R1N6_9FLAO</name>
<organism evidence="2 3">
    <name type="scientific">Cellulophaga fucicola</name>
    <dbReference type="NCBI Taxonomy" id="76595"/>
    <lineage>
        <taxon>Bacteria</taxon>
        <taxon>Pseudomonadati</taxon>
        <taxon>Bacteroidota</taxon>
        <taxon>Flavobacteriia</taxon>
        <taxon>Flavobacteriales</taxon>
        <taxon>Flavobacteriaceae</taxon>
        <taxon>Cellulophaga</taxon>
    </lineage>
</organism>
<dbReference type="AlphaFoldDB" id="A0A1K1R1N6"/>